<dbReference type="OrthoDB" id="8183961at2759"/>
<dbReference type="InterPro" id="IPR000734">
    <property type="entry name" value="TAG_lipase"/>
</dbReference>
<dbReference type="GO" id="GO:0016298">
    <property type="term" value="F:lipase activity"/>
    <property type="evidence" value="ECO:0007669"/>
    <property type="project" value="InterPro"/>
</dbReference>
<dbReference type="Pfam" id="PF00151">
    <property type="entry name" value="Lipase"/>
    <property type="match status" value="1"/>
</dbReference>
<protein>
    <submittedName>
        <fullName evidence="6">CLUMA_CG017788, isoform A</fullName>
    </submittedName>
</protein>
<evidence type="ECO:0000313" key="6">
    <source>
        <dbReference type="EMBL" id="CRL04728.1"/>
    </source>
</evidence>
<organism evidence="6 7">
    <name type="scientific">Clunio marinus</name>
    <dbReference type="NCBI Taxonomy" id="568069"/>
    <lineage>
        <taxon>Eukaryota</taxon>
        <taxon>Metazoa</taxon>
        <taxon>Ecdysozoa</taxon>
        <taxon>Arthropoda</taxon>
        <taxon>Hexapoda</taxon>
        <taxon>Insecta</taxon>
        <taxon>Pterygota</taxon>
        <taxon>Neoptera</taxon>
        <taxon>Endopterygota</taxon>
        <taxon>Diptera</taxon>
        <taxon>Nematocera</taxon>
        <taxon>Chironomoidea</taxon>
        <taxon>Chironomidae</taxon>
        <taxon>Clunio</taxon>
    </lineage>
</organism>
<evidence type="ECO:0000313" key="7">
    <source>
        <dbReference type="Proteomes" id="UP000183832"/>
    </source>
</evidence>
<dbReference type="Gene3D" id="3.40.50.1820">
    <property type="entry name" value="alpha/beta hydrolase"/>
    <property type="match status" value="1"/>
</dbReference>
<comment type="similarity">
    <text evidence="2 4">Belongs to the AB hydrolase superfamily. Lipase family.</text>
</comment>
<accession>A0A1J1IXA1</accession>
<dbReference type="PANTHER" id="PTHR11610:SF36">
    <property type="entry name" value="LIPASE MEMBER H-A-LIKE PROTEIN"/>
    <property type="match status" value="1"/>
</dbReference>
<dbReference type="SUPFAM" id="SSF53474">
    <property type="entry name" value="alpha/beta-Hydrolases"/>
    <property type="match status" value="1"/>
</dbReference>
<dbReference type="InterPro" id="IPR029058">
    <property type="entry name" value="AB_hydrolase_fold"/>
</dbReference>
<evidence type="ECO:0000256" key="2">
    <source>
        <dbReference type="ARBA" id="ARBA00010701"/>
    </source>
</evidence>
<dbReference type="InterPro" id="IPR013818">
    <property type="entry name" value="Lipase"/>
</dbReference>
<dbReference type="GO" id="GO:0016042">
    <property type="term" value="P:lipid catabolic process"/>
    <property type="evidence" value="ECO:0007669"/>
    <property type="project" value="TreeGrafter"/>
</dbReference>
<evidence type="ECO:0000259" key="5">
    <source>
        <dbReference type="Pfam" id="PF00151"/>
    </source>
</evidence>
<evidence type="ECO:0000256" key="4">
    <source>
        <dbReference type="RuleBase" id="RU004262"/>
    </source>
</evidence>
<evidence type="ECO:0000256" key="3">
    <source>
        <dbReference type="ARBA" id="ARBA00022525"/>
    </source>
</evidence>
<gene>
    <name evidence="6" type="primary">similar to Phospholipase A1</name>
    <name evidence="6" type="ORF">CLUMA_CG017788</name>
</gene>
<proteinExistence type="inferred from homology"/>
<dbReference type="AlphaFoldDB" id="A0A1J1IXA1"/>
<dbReference type="EMBL" id="CVRI01000063">
    <property type="protein sequence ID" value="CRL04728.1"/>
    <property type="molecule type" value="Genomic_DNA"/>
</dbReference>
<comment type="subcellular location">
    <subcellularLocation>
        <location evidence="1">Secreted</location>
    </subcellularLocation>
</comment>
<reference evidence="6 7" key="1">
    <citation type="submission" date="2015-04" db="EMBL/GenBank/DDBJ databases">
        <authorList>
            <person name="Syromyatnikov M.Y."/>
            <person name="Popov V.N."/>
        </authorList>
    </citation>
    <scope>NUCLEOTIDE SEQUENCE [LARGE SCALE GENOMIC DNA]</scope>
</reference>
<evidence type="ECO:0000256" key="1">
    <source>
        <dbReference type="ARBA" id="ARBA00004613"/>
    </source>
</evidence>
<dbReference type="GO" id="GO:0005615">
    <property type="term" value="C:extracellular space"/>
    <property type="evidence" value="ECO:0007669"/>
    <property type="project" value="TreeGrafter"/>
</dbReference>
<dbReference type="SMR" id="A0A1J1IXA1"/>
<dbReference type="PANTHER" id="PTHR11610">
    <property type="entry name" value="LIPASE"/>
    <property type="match status" value="1"/>
</dbReference>
<dbReference type="Proteomes" id="UP000183832">
    <property type="component" value="Unassembled WGS sequence"/>
</dbReference>
<sequence length="336" mass="38075">MKVIVVFILVLHITTEIYSLFLPPALLDLPRGLLKCFMFRKSYGCPHEDIGFVLYTPKSKRGKLVDVRKPKTFVKAGYIPEHETAIIIHGFNGTQTSEHIMYLKDAYLSRRYNVIAVDWERLTTYPCYLSSLSNTKLVSQCTAQLYSFLTYMGSKIEDITCVGHSLGAHICGMMSNHLTSKQHRIIGLDPARPLIQDHGTRAFRLTRDDAYHVQIILTNAGFLGQSTLSGSVNYCINGGRDQPYCTGNKIKRSRCSHFLAVCYLANAIFHNKKNLGVPCPRGCVMNNRFPFIFSHTNEIDLLSGKLRYFKLGQDTPDYGHGTYCIRVEHANHCPFH</sequence>
<keyword evidence="3" id="KW-0964">Secreted</keyword>
<dbReference type="GO" id="GO:0017171">
    <property type="term" value="F:serine hydrolase activity"/>
    <property type="evidence" value="ECO:0007669"/>
    <property type="project" value="TreeGrafter"/>
</dbReference>
<keyword evidence="7" id="KW-1185">Reference proteome</keyword>
<dbReference type="STRING" id="568069.A0A1J1IXA1"/>
<feature type="domain" description="Lipase" evidence="5">
    <location>
        <begin position="49"/>
        <end position="279"/>
    </location>
</feature>
<name>A0A1J1IXA1_9DIPT</name>